<dbReference type="PROSITE" id="PS51007">
    <property type="entry name" value="CYTC"/>
    <property type="match status" value="1"/>
</dbReference>
<keyword evidence="2 6" id="KW-0349">Heme</keyword>
<dbReference type="InterPro" id="IPR009056">
    <property type="entry name" value="Cyt_c-like_dom"/>
</dbReference>
<dbReference type="Proteomes" id="UP000745859">
    <property type="component" value="Unassembled WGS sequence"/>
</dbReference>
<dbReference type="Pfam" id="PF00034">
    <property type="entry name" value="Cytochrom_C"/>
    <property type="match status" value="1"/>
</dbReference>
<feature type="domain" description="Cytochrome c" evidence="7">
    <location>
        <begin position="32"/>
        <end position="114"/>
    </location>
</feature>
<evidence type="ECO:0000256" key="6">
    <source>
        <dbReference type="PROSITE-ProRule" id="PRU00433"/>
    </source>
</evidence>
<dbReference type="Gene3D" id="1.10.760.10">
    <property type="entry name" value="Cytochrome c-like domain"/>
    <property type="match status" value="1"/>
</dbReference>
<dbReference type="RefSeq" id="WP_167188998.1">
    <property type="nucleotide sequence ID" value="NZ_JAASQL010000003.1"/>
</dbReference>
<sequence length="114" mass="13037">MKHIITSVFALLVIMNAKAQKKTEEKTQVVLSDEEIKPLLLKNACIGCHKKDKKLVGPAFKEIAKRNYSNERILELIYKPEPKNWPEYKTPMAPLSFVTKEDGLKLAAWINSLK</sequence>
<dbReference type="EMBL" id="JAASQL010000003">
    <property type="protein sequence ID" value="NIJ45940.1"/>
    <property type="molecule type" value="Genomic_DNA"/>
</dbReference>
<dbReference type="PRINTS" id="PR00606">
    <property type="entry name" value="CYTCHROMECID"/>
</dbReference>
<evidence type="ECO:0000313" key="9">
    <source>
        <dbReference type="Proteomes" id="UP000745859"/>
    </source>
</evidence>
<reference evidence="8 9" key="1">
    <citation type="submission" date="2020-03" db="EMBL/GenBank/DDBJ databases">
        <title>Genomic Encyclopedia of Type Strains, Phase IV (KMG-IV): sequencing the most valuable type-strain genomes for metagenomic binning, comparative biology and taxonomic classification.</title>
        <authorList>
            <person name="Goeker M."/>
        </authorList>
    </citation>
    <scope>NUCLEOTIDE SEQUENCE [LARGE SCALE GENOMIC DNA]</scope>
    <source>
        <strain evidence="8 9">DSM 101599</strain>
    </source>
</reference>
<evidence type="ECO:0000256" key="1">
    <source>
        <dbReference type="ARBA" id="ARBA00022448"/>
    </source>
</evidence>
<evidence type="ECO:0000256" key="4">
    <source>
        <dbReference type="ARBA" id="ARBA00022982"/>
    </source>
</evidence>
<keyword evidence="3 6" id="KW-0479">Metal-binding</keyword>
<keyword evidence="1" id="KW-0813">Transport</keyword>
<name>A0ABX0UDL7_9FLAO</name>
<evidence type="ECO:0000256" key="2">
    <source>
        <dbReference type="ARBA" id="ARBA00022617"/>
    </source>
</evidence>
<dbReference type="InterPro" id="IPR036909">
    <property type="entry name" value="Cyt_c-like_dom_sf"/>
</dbReference>
<dbReference type="SUPFAM" id="SSF46626">
    <property type="entry name" value="Cytochrome c"/>
    <property type="match status" value="1"/>
</dbReference>
<protein>
    <submittedName>
        <fullName evidence="8">Cytochrome c551/c552</fullName>
    </submittedName>
</protein>
<organism evidence="8 9">
    <name type="scientific">Wenyingzhuangia heitensis</name>
    <dbReference type="NCBI Taxonomy" id="1487859"/>
    <lineage>
        <taxon>Bacteria</taxon>
        <taxon>Pseudomonadati</taxon>
        <taxon>Bacteroidota</taxon>
        <taxon>Flavobacteriia</taxon>
        <taxon>Flavobacteriales</taxon>
        <taxon>Flavobacteriaceae</taxon>
        <taxon>Wenyingzhuangia</taxon>
    </lineage>
</organism>
<evidence type="ECO:0000256" key="3">
    <source>
        <dbReference type="ARBA" id="ARBA00022723"/>
    </source>
</evidence>
<dbReference type="InterPro" id="IPR002324">
    <property type="entry name" value="Cyt_c_ID"/>
</dbReference>
<gene>
    <name evidence="8" type="ORF">FHR24_002411</name>
</gene>
<evidence type="ECO:0000313" key="8">
    <source>
        <dbReference type="EMBL" id="NIJ45940.1"/>
    </source>
</evidence>
<keyword evidence="5 6" id="KW-0408">Iron</keyword>
<comment type="caution">
    <text evidence="8">The sequence shown here is derived from an EMBL/GenBank/DDBJ whole genome shotgun (WGS) entry which is preliminary data.</text>
</comment>
<keyword evidence="4" id="KW-0249">Electron transport</keyword>
<evidence type="ECO:0000256" key="5">
    <source>
        <dbReference type="ARBA" id="ARBA00023004"/>
    </source>
</evidence>
<proteinExistence type="predicted"/>
<keyword evidence="9" id="KW-1185">Reference proteome</keyword>
<accession>A0ABX0UDL7</accession>
<evidence type="ECO:0000259" key="7">
    <source>
        <dbReference type="PROSITE" id="PS51007"/>
    </source>
</evidence>